<dbReference type="GeneID" id="37045511"/>
<protein>
    <recommendedName>
        <fullName evidence="4">Ricin B lectin domain-containing protein</fullName>
    </recommendedName>
</protein>
<feature type="chain" id="PRO_5016415899" description="Ricin B lectin domain-containing protein" evidence="1">
    <location>
        <begin position="17"/>
        <end position="194"/>
    </location>
</feature>
<evidence type="ECO:0008006" key="4">
    <source>
        <dbReference type="Google" id="ProtNLM"/>
    </source>
</evidence>
<feature type="signal peptide" evidence="1">
    <location>
        <begin position="1"/>
        <end position="16"/>
    </location>
</feature>
<evidence type="ECO:0000313" key="3">
    <source>
        <dbReference type="Proteomes" id="UP000245768"/>
    </source>
</evidence>
<evidence type="ECO:0000313" key="2">
    <source>
        <dbReference type="EMBL" id="PWN89031.1"/>
    </source>
</evidence>
<dbReference type="AlphaFoldDB" id="A0A316YIM6"/>
<organism evidence="2 3">
    <name type="scientific">Acaromyces ingoldii</name>
    <dbReference type="NCBI Taxonomy" id="215250"/>
    <lineage>
        <taxon>Eukaryota</taxon>
        <taxon>Fungi</taxon>
        <taxon>Dikarya</taxon>
        <taxon>Basidiomycota</taxon>
        <taxon>Ustilaginomycotina</taxon>
        <taxon>Exobasidiomycetes</taxon>
        <taxon>Exobasidiales</taxon>
        <taxon>Cryptobasidiaceae</taxon>
        <taxon>Acaromyces</taxon>
    </lineage>
</organism>
<reference evidence="2 3" key="1">
    <citation type="journal article" date="2018" name="Mol. Biol. Evol.">
        <title>Broad Genomic Sampling Reveals a Smut Pathogenic Ancestry of the Fungal Clade Ustilaginomycotina.</title>
        <authorList>
            <person name="Kijpornyongpan T."/>
            <person name="Mondo S.J."/>
            <person name="Barry K."/>
            <person name="Sandor L."/>
            <person name="Lee J."/>
            <person name="Lipzen A."/>
            <person name="Pangilinan J."/>
            <person name="LaButti K."/>
            <person name="Hainaut M."/>
            <person name="Henrissat B."/>
            <person name="Grigoriev I.V."/>
            <person name="Spatafora J.W."/>
            <person name="Aime M.C."/>
        </authorList>
    </citation>
    <scope>NUCLEOTIDE SEQUENCE [LARGE SCALE GENOMIC DNA]</scope>
    <source>
        <strain evidence="2 3">MCA 4198</strain>
    </source>
</reference>
<sequence>MLFSAFFLGLVATTSALPLEPRSAPALQCSTEVMRSGPLNYGDPQYGSTLGQLGLFTVDGEQRVVEAYSDTTPLRVAQIQCNSTYLNFSKSSTFGTDTPVRLVLEDDHTQCLGLKVADGQSKTFITVQDCDPTDDEGQAKQIWSDAWKFNYLLPMGGKKPGYPFSLVRNTAPPPQAISAIPNCDDCDNSVSFTF</sequence>
<dbReference type="InParanoid" id="A0A316YIM6"/>
<keyword evidence="3" id="KW-1185">Reference proteome</keyword>
<dbReference type="EMBL" id="KZ819637">
    <property type="protein sequence ID" value="PWN89031.1"/>
    <property type="molecule type" value="Genomic_DNA"/>
</dbReference>
<gene>
    <name evidence="2" type="ORF">FA10DRAFT_280162</name>
</gene>
<name>A0A316YIM6_9BASI</name>
<proteinExistence type="predicted"/>
<evidence type="ECO:0000256" key="1">
    <source>
        <dbReference type="SAM" id="SignalP"/>
    </source>
</evidence>
<accession>A0A316YIM6</accession>
<dbReference type="RefSeq" id="XP_025376229.1">
    <property type="nucleotide sequence ID" value="XM_025523595.1"/>
</dbReference>
<keyword evidence="1" id="KW-0732">Signal</keyword>
<dbReference type="Proteomes" id="UP000245768">
    <property type="component" value="Unassembled WGS sequence"/>
</dbReference>